<accession>A0A4Z2HTK6</accession>
<reference evidence="1 2" key="1">
    <citation type="submission" date="2019-03" db="EMBL/GenBank/DDBJ databases">
        <title>First draft genome of Liparis tanakae, snailfish: a comprehensive survey of snailfish specific genes.</title>
        <authorList>
            <person name="Kim W."/>
            <person name="Song I."/>
            <person name="Jeong J.-H."/>
            <person name="Kim D."/>
            <person name="Kim S."/>
            <person name="Ryu S."/>
            <person name="Song J.Y."/>
            <person name="Lee S.K."/>
        </authorList>
    </citation>
    <scope>NUCLEOTIDE SEQUENCE [LARGE SCALE GENOMIC DNA]</scope>
    <source>
        <tissue evidence="1">Muscle</tissue>
    </source>
</reference>
<sequence>METPMPQERCSSPAAWLMPVYEQMIQPQISAAVIIKAVFGERCYRAQQRLGSWRRNRLSLRNGATLVEAKLMCEGFGYQRFLFGHPWRIS</sequence>
<evidence type="ECO:0000313" key="1">
    <source>
        <dbReference type="EMBL" id="TNN68202.1"/>
    </source>
</evidence>
<dbReference type="AlphaFoldDB" id="A0A4Z2HTK6"/>
<gene>
    <name evidence="1" type="ORF">EYF80_021524</name>
</gene>
<name>A0A4Z2HTK6_9TELE</name>
<comment type="caution">
    <text evidence="1">The sequence shown here is derived from an EMBL/GenBank/DDBJ whole genome shotgun (WGS) entry which is preliminary data.</text>
</comment>
<protein>
    <submittedName>
        <fullName evidence="1">Uncharacterized protein</fullName>
    </submittedName>
</protein>
<evidence type="ECO:0000313" key="2">
    <source>
        <dbReference type="Proteomes" id="UP000314294"/>
    </source>
</evidence>
<dbReference type="EMBL" id="SRLO01000193">
    <property type="protein sequence ID" value="TNN68202.1"/>
    <property type="molecule type" value="Genomic_DNA"/>
</dbReference>
<proteinExistence type="predicted"/>
<dbReference type="Proteomes" id="UP000314294">
    <property type="component" value="Unassembled WGS sequence"/>
</dbReference>
<keyword evidence="2" id="KW-1185">Reference proteome</keyword>
<organism evidence="1 2">
    <name type="scientific">Liparis tanakae</name>
    <name type="common">Tanaka's snailfish</name>
    <dbReference type="NCBI Taxonomy" id="230148"/>
    <lineage>
        <taxon>Eukaryota</taxon>
        <taxon>Metazoa</taxon>
        <taxon>Chordata</taxon>
        <taxon>Craniata</taxon>
        <taxon>Vertebrata</taxon>
        <taxon>Euteleostomi</taxon>
        <taxon>Actinopterygii</taxon>
        <taxon>Neopterygii</taxon>
        <taxon>Teleostei</taxon>
        <taxon>Neoteleostei</taxon>
        <taxon>Acanthomorphata</taxon>
        <taxon>Eupercaria</taxon>
        <taxon>Perciformes</taxon>
        <taxon>Cottioidei</taxon>
        <taxon>Cottales</taxon>
        <taxon>Liparidae</taxon>
        <taxon>Liparis</taxon>
    </lineage>
</organism>